<accession>A0ABT4EC94</accession>
<keyword evidence="5" id="KW-1185">Reference proteome</keyword>
<organism evidence="4 5">
    <name type="scientific">Paenibacillus alvei</name>
    <name type="common">Bacillus alvei</name>
    <dbReference type="NCBI Taxonomy" id="44250"/>
    <lineage>
        <taxon>Bacteria</taxon>
        <taxon>Bacillati</taxon>
        <taxon>Bacillota</taxon>
        <taxon>Bacilli</taxon>
        <taxon>Bacillales</taxon>
        <taxon>Paenibacillaceae</taxon>
        <taxon>Paenibacillus</taxon>
    </lineage>
</organism>
<evidence type="ECO:0000313" key="4">
    <source>
        <dbReference type="EMBL" id="MCY9530258.1"/>
    </source>
</evidence>
<dbReference type="RefSeq" id="WP_028532788.1">
    <property type="nucleotide sequence ID" value="NZ_JAMDLY010000011.1"/>
</dbReference>
<name>A0ABT4EC94_PAEAL</name>
<proteinExistence type="predicted"/>
<dbReference type="Proteomes" id="UP001527090">
    <property type="component" value="Unassembled WGS sequence"/>
</dbReference>
<dbReference type="Pfam" id="PF11738">
    <property type="entry name" value="DUF3298"/>
    <property type="match status" value="1"/>
</dbReference>
<evidence type="ECO:0000259" key="2">
    <source>
        <dbReference type="Pfam" id="PF11738"/>
    </source>
</evidence>
<dbReference type="Gene3D" id="3.30.565.40">
    <property type="entry name" value="Fervidobacterium nodosum Rt17-B1 like"/>
    <property type="match status" value="1"/>
</dbReference>
<dbReference type="InterPro" id="IPR021729">
    <property type="entry name" value="DUF3298"/>
</dbReference>
<keyword evidence="1" id="KW-0812">Transmembrane</keyword>
<feature type="domain" description="DUF3298" evidence="2">
    <location>
        <begin position="197"/>
        <end position="275"/>
    </location>
</feature>
<protein>
    <submittedName>
        <fullName evidence="4">DUF3298 and DUF4163 domain-containing protein</fullName>
    </submittedName>
</protein>
<evidence type="ECO:0000259" key="3">
    <source>
        <dbReference type="Pfam" id="PF13739"/>
    </source>
</evidence>
<dbReference type="Pfam" id="PF13739">
    <property type="entry name" value="PdaC"/>
    <property type="match status" value="1"/>
</dbReference>
<gene>
    <name evidence="4" type="ORF">M5X04_13115</name>
</gene>
<keyword evidence="1" id="KW-0472">Membrane</keyword>
<dbReference type="InterPro" id="IPR025303">
    <property type="entry name" value="PdaC"/>
</dbReference>
<sequence>MSEQLDHLKRKYKDIPIPKELDSIVKNAIKQGKKKRKRVNWTKKLIGAGAAAAILMIAGINTSPAFAKAISNVPLVGSLVKVLTFTEFTVNEETAKANIKVPAITNMDNKALETAINNKYLEENKKLYNDFKDEMEEVKKSGGGHIGVESGYEVKTDNNQILAIGRYVANTVGTSSTTFTYNTIDKQNQLLITLPSLFKDNSYIQLISENIKEQMKQQMKSDSDKTYWLDGEMGFKTITHDQSFYINNNGKLVISFNKYDVAPGYMGVVEFIIPTKVIADVLVSNVYVK</sequence>
<evidence type="ECO:0000313" key="5">
    <source>
        <dbReference type="Proteomes" id="UP001527090"/>
    </source>
</evidence>
<keyword evidence="1" id="KW-1133">Transmembrane helix</keyword>
<reference evidence="4 5" key="1">
    <citation type="submission" date="2022-05" db="EMBL/GenBank/DDBJ databases">
        <title>Genome Sequencing of Bee-Associated Microbes.</title>
        <authorList>
            <person name="Dunlap C."/>
        </authorList>
    </citation>
    <scope>NUCLEOTIDE SEQUENCE [LARGE SCALE GENOMIC DNA]</scope>
    <source>
        <strain evidence="4 5">NRRL NRS-750</strain>
    </source>
</reference>
<evidence type="ECO:0000256" key="1">
    <source>
        <dbReference type="SAM" id="Phobius"/>
    </source>
</evidence>
<comment type="caution">
    <text evidence="4">The sequence shown here is derived from an EMBL/GenBank/DDBJ whole genome shotgun (WGS) entry which is preliminary data.</text>
</comment>
<dbReference type="InterPro" id="IPR037126">
    <property type="entry name" value="PdaC/RsiV-like_sf"/>
</dbReference>
<feature type="domain" description="Deacetylase PdaC" evidence="3">
    <location>
        <begin position="91"/>
        <end position="164"/>
    </location>
</feature>
<dbReference type="EMBL" id="JAMDLY010000011">
    <property type="protein sequence ID" value="MCY9530258.1"/>
    <property type="molecule type" value="Genomic_DNA"/>
</dbReference>
<dbReference type="Gene3D" id="3.90.640.20">
    <property type="entry name" value="Heat-shock cognate protein, ATPase"/>
    <property type="match status" value="1"/>
</dbReference>
<feature type="transmembrane region" description="Helical" evidence="1">
    <location>
        <begin position="45"/>
        <end position="66"/>
    </location>
</feature>